<organism evidence="2 3">
    <name type="scientific">Nocardioides panaciterrulae</name>
    <dbReference type="NCBI Taxonomy" id="661492"/>
    <lineage>
        <taxon>Bacteria</taxon>
        <taxon>Bacillati</taxon>
        <taxon>Actinomycetota</taxon>
        <taxon>Actinomycetes</taxon>
        <taxon>Propionibacteriales</taxon>
        <taxon>Nocardioidaceae</taxon>
        <taxon>Nocardioides</taxon>
    </lineage>
</organism>
<protein>
    <submittedName>
        <fullName evidence="2">Uncharacterized protein</fullName>
    </submittedName>
</protein>
<gene>
    <name evidence="2" type="ORF">BJZ21_003357</name>
</gene>
<name>A0A7Y9E8X0_9ACTN</name>
<accession>A0A7Y9E8X0</accession>
<comment type="caution">
    <text evidence="2">The sequence shown here is derived from an EMBL/GenBank/DDBJ whole genome shotgun (WGS) entry which is preliminary data.</text>
</comment>
<feature type="compositionally biased region" description="Low complexity" evidence="1">
    <location>
        <begin position="75"/>
        <end position="90"/>
    </location>
</feature>
<feature type="region of interest" description="Disordered" evidence="1">
    <location>
        <begin position="37"/>
        <end position="119"/>
    </location>
</feature>
<evidence type="ECO:0000313" key="2">
    <source>
        <dbReference type="EMBL" id="NYD43274.1"/>
    </source>
</evidence>
<dbReference type="Proteomes" id="UP000535511">
    <property type="component" value="Unassembled WGS sequence"/>
</dbReference>
<evidence type="ECO:0000313" key="3">
    <source>
        <dbReference type="Proteomes" id="UP000535511"/>
    </source>
</evidence>
<evidence type="ECO:0000256" key="1">
    <source>
        <dbReference type="SAM" id="MobiDB-lite"/>
    </source>
</evidence>
<dbReference type="EMBL" id="JACCBG010000001">
    <property type="protein sequence ID" value="NYD43274.1"/>
    <property type="molecule type" value="Genomic_DNA"/>
</dbReference>
<proteinExistence type="predicted"/>
<dbReference type="RefSeq" id="WP_179664812.1">
    <property type="nucleotide sequence ID" value="NZ_JACCBG010000001.1"/>
</dbReference>
<feature type="compositionally biased region" description="Gly residues" evidence="1">
    <location>
        <begin position="48"/>
        <end position="60"/>
    </location>
</feature>
<dbReference type="AlphaFoldDB" id="A0A7Y9E8X0"/>
<keyword evidence="3" id="KW-1185">Reference proteome</keyword>
<sequence>MSRWRWPLVAALAWLAVVAVGSAAVWWVISSVGEDLGPGRSVTAVVPGGTGGRAPGGGAPGPSATAGPSAPPGPSGTTPPGSASGSASGPSSGGQPPGSPGTSGSDRPAPTATHRETWAGRGGYLTVGCRGVQAGLVAAQPDPGYAVSVSDRGPQRVEVSFEGRTEDGGRRVEVRAECRAGRPAFQLSAGEGGGHDD</sequence>
<reference evidence="2 3" key="1">
    <citation type="submission" date="2020-07" db="EMBL/GenBank/DDBJ databases">
        <title>Sequencing the genomes of 1000 actinobacteria strains.</title>
        <authorList>
            <person name="Klenk H.-P."/>
        </authorList>
    </citation>
    <scope>NUCLEOTIDE SEQUENCE [LARGE SCALE GENOMIC DNA]</scope>
    <source>
        <strain evidence="2 3">DSM 21350</strain>
    </source>
</reference>